<organism evidence="4 5">
    <name type="scientific">Aplysia californica</name>
    <name type="common">California sea hare</name>
    <dbReference type="NCBI Taxonomy" id="6500"/>
    <lineage>
        <taxon>Eukaryota</taxon>
        <taxon>Metazoa</taxon>
        <taxon>Spiralia</taxon>
        <taxon>Lophotrochozoa</taxon>
        <taxon>Mollusca</taxon>
        <taxon>Gastropoda</taxon>
        <taxon>Heterobranchia</taxon>
        <taxon>Euthyneura</taxon>
        <taxon>Tectipleura</taxon>
        <taxon>Aplysiida</taxon>
        <taxon>Aplysioidea</taxon>
        <taxon>Aplysiidae</taxon>
        <taxon>Aplysia</taxon>
    </lineage>
</organism>
<evidence type="ECO:0000313" key="4">
    <source>
        <dbReference type="Proteomes" id="UP000694888"/>
    </source>
</evidence>
<dbReference type="InterPro" id="IPR019734">
    <property type="entry name" value="TPR_rpt"/>
</dbReference>
<keyword evidence="1" id="KW-0677">Repeat</keyword>
<feature type="repeat" description="TPR" evidence="2">
    <location>
        <begin position="934"/>
        <end position="967"/>
    </location>
</feature>
<dbReference type="Pfam" id="PF13374">
    <property type="entry name" value="TPR_10"/>
    <property type="match status" value="1"/>
</dbReference>
<feature type="region of interest" description="Disordered" evidence="3">
    <location>
        <begin position="1202"/>
        <end position="1235"/>
    </location>
</feature>
<dbReference type="Gene3D" id="1.25.40.10">
    <property type="entry name" value="Tetratricopeptide repeat domain"/>
    <property type="match status" value="2"/>
</dbReference>
<keyword evidence="4" id="KW-1185">Reference proteome</keyword>
<feature type="compositionally biased region" description="Basic and acidic residues" evidence="3">
    <location>
        <begin position="573"/>
        <end position="585"/>
    </location>
</feature>
<feature type="region of interest" description="Disordered" evidence="3">
    <location>
        <begin position="1156"/>
        <end position="1181"/>
    </location>
</feature>
<feature type="compositionally biased region" description="Acidic residues" evidence="3">
    <location>
        <begin position="998"/>
        <end position="1013"/>
    </location>
</feature>
<feature type="region of interest" description="Disordered" evidence="3">
    <location>
        <begin position="1041"/>
        <end position="1071"/>
    </location>
</feature>
<evidence type="ECO:0000256" key="3">
    <source>
        <dbReference type="SAM" id="MobiDB-lite"/>
    </source>
</evidence>
<evidence type="ECO:0000256" key="2">
    <source>
        <dbReference type="PROSITE-ProRule" id="PRU00339"/>
    </source>
</evidence>
<dbReference type="SUPFAM" id="SSF48452">
    <property type="entry name" value="TPR-like"/>
    <property type="match status" value="1"/>
</dbReference>
<feature type="compositionally biased region" description="Acidic residues" evidence="3">
    <location>
        <begin position="1349"/>
        <end position="1359"/>
    </location>
</feature>
<gene>
    <name evidence="5" type="primary">LOC101853508</name>
</gene>
<dbReference type="Proteomes" id="UP000694888">
    <property type="component" value="Unplaced"/>
</dbReference>
<feature type="compositionally biased region" description="Low complexity" evidence="3">
    <location>
        <begin position="1056"/>
        <end position="1068"/>
    </location>
</feature>
<keyword evidence="2" id="KW-0802">TPR repeat</keyword>
<feature type="region of interest" description="Disordered" evidence="3">
    <location>
        <begin position="1102"/>
        <end position="1126"/>
    </location>
</feature>
<dbReference type="InterPro" id="IPR011990">
    <property type="entry name" value="TPR-like_helical_dom_sf"/>
</dbReference>
<dbReference type="PROSITE" id="PS50005">
    <property type="entry name" value="TPR"/>
    <property type="match status" value="1"/>
</dbReference>
<dbReference type="RefSeq" id="XP_005089595.1">
    <property type="nucleotide sequence ID" value="XM_005089538.3"/>
</dbReference>
<dbReference type="PANTHER" id="PTHR19860:SF14">
    <property type="entry name" value="DUF4062 DOMAIN-CONTAINING PROTEIN"/>
    <property type="match status" value="1"/>
</dbReference>
<protein>
    <submittedName>
        <fullName evidence="5">Uncharacterized protein LOC101853508</fullName>
    </submittedName>
</protein>
<feature type="compositionally biased region" description="Low complexity" evidence="3">
    <location>
        <begin position="1209"/>
        <end position="1226"/>
    </location>
</feature>
<feature type="region of interest" description="Disordered" evidence="3">
    <location>
        <begin position="1323"/>
        <end position="1373"/>
    </location>
</feature>
<feature type="region of interest" description="Disordered" evidence="3">
    <location>
        <begin position="998"/>
        <end position="1021"/>
    </location>
</feature>
<sequence>MACALEKSPGTPPQLSQVKLFVTSYNDEFYAERDMIRKEVLPVLRSWCEKKKLTVVENFIKWGGRHPDQRNVAELERLQTSIENCYFSSVMPIFINFTSSSLGWVPMWGEYSEEVVEDYQEAYGLLYEDLELLSGAFREDNLNSIYLSRDDSFVANLSEEVKSSFIRGSSASQKICGPNDKISHKFPPHRVVSYTAEFRGVDPKKRPILKFPEDLKQKVIDFVQQRIAYDYCGEDRLLASHPDEYAKTAHLEFLQSKGRSVLGRDNIVQQVENYVMKEERDVPLILLGASGSGKTSAMCLATRTLLNKVEGGELCAPGDKKGKWRVFYHFVGAVPGSTSLEQMLKRLLRETGMTKKTSNCAKDLDSAAQMCCSMLSNLNTEPLILFLDAADQFTKEHGARIISWVPRKLAPQVRLVVAMVTDSEVHKALLSRETKPLEIVVTPLDNTSKQGIVEQTLLQYTHSALTTRQMHSLLDKPSSENPLWLTLACLELRLVEGEEAVTEKIDLLPDSLLLLFDQLLHRLETGKEGDLLVGTLCLLETSAAGLNETELRQLLADDTAIKPPSPFEEKEETESREKDNNKEKGVLSEERWQLVFQTLQPFVRPYGDSREGRLDFYHRALSKAVKKRYLTVSSEDDKNGTGKTEKSSNYFFWHSKLADFFRFHPDMTRMVEEYPHHLACLDDKFHLLHCLCDWRVFDRLYQEEYSSQLMAYWRKIGPISEMISSYEAALKNFEEADSANEAAVSLRYEKVCRVTIQAGKHQDALELLKTAMKIEEKELGARPHRMVELYALMSEIYDEKLKLNDFVSRSQLPDLRKTIHYAKKSIHIRKTLPGPYHKYKLGMSLMRLAFNMKSWEASGGGSELSGPDAVVEGNKYIDRALKIFMELNDMGHFAEALMTKGVLAPRGSMEQLKLYNQAMELCMQMYGELHILTSRLYINIGIVYEDNKDYKRSYQYFKKWARLSEEIMGPDHPKTLRAKGVLRESRYRRIAMELGEWVEDDEQFQEPDEEEERSEACEMEHSYDDTVNNILIVSQDETSLEAALRGGSSSTGGGDTPAATTAAGGSASEPALPSPSYNIVPLLPSSYMGSVGYLNLPSPASDSLRGAAGDSRWQRNSPRDSSSYLRSRLERSNAIRRGGPTPDQANLIQQLGDLRTINSRPGPQDSALPSEPSPADSNQRATASRSLVYWFDNLIHELTQTRISGGSRSDAAALTDSPTSTASPSSQGQQDNNPRSALYGRLLEANTLRASTGLIPEGSSPVPDCDIGGLSAGHLHAPNTRREAVGLYSPDTESSIREHESFNRYISRGHHQPLRIPEQVENRAEVSLTPNSSGESLGQVFANGYVPSDNEENEEDSDSDREGHSDSENFYDDNFEDYDEHYIISGDGDVVADEFAVNVDEEEQEILELGSGEDVDNRFASADLAEQRFSDNVTMDNRFASDDEVYNTVDRLEEERCSESASGWEHGEGNEAELVGANRDLFRS</sequence>
<evidence type="ECO:0000313" key="5">
    <source>
        <dbReference type="RefSeq" id="XP_005089595.1"/>
    </source>
</evidence>
<dbReference type="Gene3D" id="3.40.50.300">
    <property type="entry name" value="P-loop containing nucleotide triphosphate hydrolases"/>
    <property type="match status" value="1"/>
</dbReference>
<dbReference type="SUPFAM" id="SSF52540">
    <property type="entry name" value="P-loop containing nucleoside triphosphate hydrolases"/>
    <property type="match status" value="1"/>
</dbReference>
<dbReference type="PANTHER" id="PTHR19860">
    <property type="entry name" value="DDB1- AND CUL4-ASSOCIATED FACTOR 12-RELATED"/>
    <property type="match status" value="1"/>
</dbReference>
<feature type="region of interest" description="Disordered" evidence="3">
    <location>
        <begin position="1458"/>
        <end position="1484"/>
    </location>
</feature>
<evidence type="ECO:0000256" key="1">
    <source>
        <dbReference type="ARBA" id="ARBA00022737"/>
    </source>
</evidence>
<dbReference type="InterPro" id="IPR027417">
    <property type="entry name" value="P-loop_NTPase"/>
</dbReference>
<reference evidence="5" key="1">
    <citation type="submission" date="2025-08" db="UniProtKB">
        <authorList>
            <consortium name="RefSeq"/>
        </authorList>
    </citation>
    <scope>IDENTIFICATION</scope>
</reference>
<accession>A0ABM0JB43</accession>
<dbReference type="InterPro" id="IPR051191">
    <property type="entry name" value="DCAF12"/>
</dbReference>
<proteinExistence type="predicted"/>
<dbReference type="GeneID" id="101853508"/>
<name>A0ABM0JB43_APLCA</name>
<feature type="region of interest" description="Disordered" evidence="3">
    <location>
        <begin position="557"/>
        <end position="585"/>
    </location>
</feature>